<dbReference type="InterPro" id="IPR000653">
    <property type="entry name" value="DegT/StrS_aminotransferase"/>
</dbReference>
<feature type="active site" description="Proton acceptor" evidence="3">
    <location>
        <position position="185"/>
    </location>
</feature>
<dbReference type="Gene3D" id="3.90.1150.10">
    <property type="entry name" value="Aspartate Aminotransferase, domain 1"/>
    <property type="match status" value="1"/>
</dbReference>
<organism evidence="6 7">
    <name type="scientific">Bacillus oleivorans</name>
    <dbReference type="NCBI Taxonomy" id="1448271"/>
    <lineage>
        <taxon>Bacteria</taxon>
        <taxon>Bacillati</taxon>
        <taxon>Bacillota</taxon>
        <taxon>Bacilli</taxon>
        <taxon>Bacillales</taxon>
        <taxon>Bacillaceae</taxon>
        <taxon>Bacillus</taxon>
    </lineage>
</organism>
<dbReference type="InterPro" id="IPR015422">
    <property type="entry name" value="PyrdxlP-dep_Trfase_small"/>
</dbReference>
<dbReference type="GO" id="GO:0000271">
    <property type="term" value="P:polysaccharide biosynthetic process"/>
    <property type="evidence" value="ECO:0007669"/>
    <property type="project" value="TreeGrafter"/>
</dbReference>
<keyword evidence="1 4" id="KW-0663">Pyridoxal phosphate</keyword>
<comment type="similarity">
    <text evidence="2 5">Belongs to the DegT/DnrJ/EryC1 family.</text>
</comment>
<dbReference type="PANTHER" id="PTHR30244:SF36">
    <property type="entry name" value="3-OXO-GLUCOSE-6-PHOSPHATE:GLUTAMATE AMINOTRANSFERASE"/>
    <property type="match status" value="1"/>
</dbReference>
<dbReference type="EMBL" id="OAOP01000001">
    <property type="protein sequence ID" value="SNX67085.1"/>
    <property type="molecule type" value="Genomic_DNA"/>
</dbReference>
<dbReference type="Pfam" id="PF01041">
    <property type="entry name" value="DegT_DnrJ_EryC1"/>
    <property type="match status" value="1"/>
</dbReference>
<dbReference type="Proteomes" id="UP000219546">
    <property type="component" value="Unassembled WGS sequence"/>
</dbReference>
<keyword evidence="7" id="KW-1185">Reference proteome</keyword>
<evidence type="ECO:0000313" key="7">
    <source>
        <dbReference type="Proteomes" id="UP000219546"/>
    </source>
</evidence>
<dbReference type="AlphaFoldDB" id="A0A285CIB1"/>
<evidence type="ECO:0000256" key="1">
    <source>
        <dbReference type="ARBA" id="ARBA00022898"/>
    </source>
</evidence>
<feature type="modified residue" description="N6-(pyridoxal phosphate)lysine" evidence="4">
    <location>
        <position position="185"/>
    </location>
</feature>
<dbReference type="SUPFAM" id="SSF53383">
    <property type="entry name" value="PLP-dependent transferases"/>
    <property type="match status" value="1"/>
</dbReference>
<evidence type="ECO:0000256" key="3">
    <source>
        <dbReference type="PIRSR" id="PIRSR000390-1"/>
    </source>
</evidence>
<protein>
    <submittedName>
        <fullName evidence="6">dTDP-4-amino-4,6-dideoxygalactose transaminase</fullName>
    </submittedName>
</protein>
<dbReference type="GO" id="GO:0008483">
    <property type="term" value="F:transaminase activity"/>
    <property type="evidence" value="ECO:0007669"/>
    <property type="project" value="TreeGrafter"/>
</dbReference>
<reference evidence="6 7" key="1">
    <citation type="submission" date="2017-08" db="EMBL/GenBank/DDBJ databases">
        <authorList>
            <person name="de Groot N.N."/>
        </authorList>
    </citation>
    <scope>NUCLEOTIDE SEQUENCE [LARGE SCALE GENOMIC DNA]</scope>
    <source>
        <strain evidence="6 7">JC228</strain>
    </source>
</reference>
<gene>
    <name evidence="6" type="ORF">SAMN05877753_101400</name>
</gene>
<evidence type="ECO:0000256" key="4">
    <source>
        <dbReference type="PIRSR" id="PIRSR000390-2"/>
    </source>
</evidence>
<dbReference type="GO" id="GO:0030170">
    <property type="term" value="F:pyridoxal phosphate binding"/>
    <property type="evidence" value="ECO:0007669"/>
    <property type="project" value="TreeGrafter"/>
</dbReference>
<name>A0A285CIB1_9BACI</name>
<evidence type="ECO:0000256" key="2">
    <source>
        <dbReference type="ARBA" id="ARBA00037999"/>
    </source>
</evidence>
<sequence length="363" mass="40879">MKVPFSTFDLLHSEIRSELDESYSNVIDSGWFIRGKECEAFEEEFAAYNDAKYCCGVGNGMDALTLLLRAYDIKDGDEVIIPEHTYVADALSVTLNGATIVLAPVGDDFLLDVNKLHEFVTSKTKAIVAVHLYGQCCDMDVISKIANKFDVVVIEDCAQSHGAQYKGKRCGSLSDAAAWSFYPGKNLGALGDGGAITTNNKNIYEKIKALSNYGSHKKYENKFKGYNSRLDELQSALLRVKLKHLDRWTIERQRIAKRYLDEIVHPDVVLPTINSNNTHVWHLFVIRSKRRNEIQEYLSSQGIGTTIHYPIPIHLQEAYKDLGNKKGDYPIAEMLADEVLSIPLFYGMTDEQISYVVETINNF</sequence>
<evidence type="ECO:0000256" key="5">
    <source>
        <dbReference type="RuleBase" id="RU004508"/>
    </source>
</evidence>
<accession>A0A285CIB1</accession>
<proteinExistence type="inferred from homology"/>
<dbReference type="RefSeq" id="WP_097156911.1">
    <property type="nucleotide sequence ID" value="NZ_JBEPMQ010000003.1"/>
</dbReference>
<dbReference type="CDD" id="cd00616">
    <property type="entry name" value="AHBA_syn"/>
    <property type="match status" value="1"/>
</dbReference>
<dbReference type="InterPro" id="IPR015421">
    <property type="entry name" value="PyrdxlP-dep_Trfase_major"/>
</dbReference>
<dbReference type="PANTHER" id="PTHR30244">
    <property type="entry name" value="TRANSAMINASE"/>
    <property type="match status" value="1"/>
</dbReference>
<dbReference type="OrthoDB" id="9810913at2"/>
<dbReference type="Gene3D" id="3.40.640.10">
    <property type="entry name" value="Type I PLP-dependent aspartate aminotransferase-like (Major domain)"/>
    <property type="match status" value="1"/>
</dbReference>
<dbReference type="InterPro" id="IPR015424">
    <property type="entry name" value="PyrdxlP-dep_Trfase"/>
</dbReference>
<evidence type="ECO:0000313" key="6">
    <source>
        <dbReference type="EMBL" id="SNX67085.1"/>
    </source>
</evidence>
<dbReference type="PIRSF" id="PIRSF000390">
    <property type="entry name" value="PLP_StrS"/>
    <property type="match status" value="1"/>
</dbReference>